<name>A0A8X7YG16_POPTO</name>
<protein>
    <recommendedName>
        <fullName evidence="2">Squalene cyclase N-terminal domain-containing protein</fullName>
    </recommendedName>
</protein>
<evidence type="ECO:0000313" key="4">
    <source>
        <dbReference type="Proteomes" id="UP000886885"/>
    </source>
</evidence>
<keyword evidence="1" id="KW-0413">Isomerase</keyword>
<feature type="domain" description="Squalene cyclase N-terminal" evidence="2">
    <location>
        <begin position="99"/>
        <end position="249"/>
    </location>
</feature>
<dbReference type="EMBL" id="JAAWWB010000027">
    <property type="protein sequence ID" value="KAG6748947.1"/>
    <property type="molecule type" value="Genomic_DNA"/>
</dbReference>
<dbReference type="AlphaFoldDB" id="A0A8X7YG16"/>
<evidence type="ECO:0000313" key="3">
    <source>
        <dbReference type="EMBL" id="KAG6748947.1"/>
    </source>
</evidence>
<dbReference type="GO" id="GO:0042300">
    <property type="term" value="F:beta-amyrin synthase activity"/>
    <property type="evidence" value="ECO:0007669"/>
    <property type="project" value="TreeGrafter"/>
</dbReference>
<evidence type="ECO:0000259" key="2">
    <source>
        <dbReference type="Pfam" id="PF13249"/>
    </source>
</evidence>
<dbReference type="InterPro" id="IPR018333">
    <property type="entry name" value="Squalene_cyclase"/>
</dbReference>
<dbReference type="GO" id="GO:0016104">
    <property type="term" value="P:triterpenoid biosynthetic process"/>
    <property type="evidence" value="ECO:0007669"/>
    <property type="project" value="InterPro"/>
</dbReference>
<dbReference type="Proteomes" id="UP000886885">
    <property type="component" value="Chromosome 14A"/>
</dbReference>
<organism evidence="3 4">
    <name type="scientific">Populus tomentosa</name>
    <name type="common">Chinese white poplar</name>
    <dbReference type="NCBI Taxonomy" id="118781"/>
    <lineage>
        <taxon>Eukaryota</taxon>
        <taxon>Viridiplantae</taxon>
        <taxon>Streptophyta</taxon>
        <taxon>Embryophyta</taxon>
        <taxon>Tracheophyta</taxon>
        <taxon>Spermatophyta</taxon>
        <taxon>Magnoliopsida</taxon>
        <taxon>eudicotyledons</taxon>
        <taxon>Gunneridae</taxon>
        <taxon>Pentapetalae</taxon>
        <taxon>rosids</taxon>
        <taxon>fabids</taxon>
        <taxon>Malpighiales</taxon>
        <taxon>Salicaceae</taxon>
        <taxon>Saliceae</taxon>
        <taxon>Populus</taxon>
    </lineage>
</organism>
<dbReference type="PANTHER" id="PTHR11764:SF90">
    <property type="entry name" value="TERPENE CYCLASE_MUTASE FAMILY MEMBER"/>
    <property type="match status" value="1"/>
</dbReference>
<comment type="caution">
    <text evidence="3">The sequence shown here is derived from an EMBL/GenBank/DDBJ whole genome shotgun (WGS) entry which is preliminary data.</text>
</comment>
<dbReference type="PANTHER" id="PTHR11764">
    <property type="entry name" value="TERPENE CYCLASE/MUTASE FAMILY MEMBER"/>
    <property type="match status" value="1"/>
</dbReference>
<accession>A0A8X7YG16</accession>
<sequence length="328" mass="37573">MWRLKIAEKGRNPYIFSTNDFVGRQTWAYDPNAGTPEEREQVEEARRNFTKNRSKVKPSSDLLCQYQILREKNFKQTIPAVRVEDGEEVTYEKTTTALRRSANFLSALQASDGHWPAENSGVLFFLPPFVFCFYITGHLNTMFPPEYRKEIFRYIYNHQNEDGGWGLHIESHSNMFCTTFSYICLRMLGVGPDEEACARGRKWILDRGGVTSIPSWGKTWLSILGLFDWLGCNPMPPEFWILPSTLPIHPGFYLLVHKNVVLYSIGLHANVISLWKKICRANYTSDSITERRTVPSALRKCQLEACQTFMCKGGSLLSTYLDSGLPLG</sequence>
<dbReference type="GO" id="GO:0005811">
    <property type="term" value="C:lipid droplet"/>
    <property type="evidence" value="ECO:0007669"/>
    <property type="project" value="InterPro"/>
</dbReference>
<evidence type="ECO:0000256" key="1">
    <source>
        <dbReference type="ARBA" id="ARBA00023235"/>
    </source>
</evidence>
<proteinExistence type="predicted"/>
<dbReference type="Pfam" id="PF13249">
    <property type="entry name" value="SQHop_cyclase_N"/>
    <property type="match status" value="1"/>
</dbReference>
<keyword evidence="4" id="KW-1185">Reference proteome</keyword>
<gene>
    <name evidence="3" type="ORF">POTOM_045985</name>
</gene>
<dbReference type="OrthoDB" id="21502at2759"/>
<reference evidence="3" key="1">
    <citation type="journal article" date="2020" name="bioRxiv">
        <title>Hybrid origin of Populus tomentosa Carr. identified through genome sequencing and phylogenomic analysis.</title>
        <authorList>
            <person name="An X."/>
            <person name="Gao K."/>
            <person name="Chen Z."/>
            <person name="Li J."/>
            <person name="Yang X."/>
            <person name="Yang X."/>
            <person name="Zhou J."/>
            <person name="Guo T."/>
            <person name="Zhao T."/>
            <person name="Huang S."/>
            <person name="Miao D."/>
            <person name="Khan W.U."/>
            <person name="Rao P."/>
            <person name="Ye M."/>
            <person name="Lei B."/>
            <person name="Liao W."/>
            <person name="Wang J."/>
            <person name="Ji L."/>
            <person name="Li Y."/>
            <person name="Guo B."/>
            <person name="Mustafa N.S."/>
            <person name="Li S."/>
            <person name="Yun Q."/>
            <person name="Keller S.R."/>
            <person name="Mao J."/>
            <person name="Zhang R."/>
            <person name="Strauss S.H."/>
        </authorList>
    </citation>
    <scope>NUCLEOTIDE SEQUENCE</scope>
    <source>
        <strain evidence="3">GM15</strain>
        <tissue evidence="3">Leaf</tissue>
    </source>
</reference>
<dbReference type="InterPro" id="IPR032697">
    <property type="entry name" value="SQ_cyclase_N"/>
</dbReference>